<evidence type="ECO:0000259" key="4">
    <source>
        <dbReference type="SMART" id="SM00382"/>
    </source>
</evidence>
<dbReference type="EMBL" id="CP041349">
    <property type="protein sequence ID" value="QHC37466.1"/>
    <property type="molecule type" value="Genomic_DNA"/>
</dbReference>
<dbReference type="PANTHER" id="PTHR23073">
    <property type="entry name" value="26S PROTEASOME REGULATORY SUBUNIT"/>
    <property type="match status" value="1"/>
</dbReference>
<evidence type="ECO:0000256" key="2">
    <source>
        <dbReference type="ARBA" id="ARBA00022741"/>
    </source>
</evidence>
<gene>
    <name evidence="5" type="ORF">FMA36_17310</name>
</gene>
<dbReference type="Gene3D" id="3.40.50.300">
    <property type="entry name" value="P-loop containing nucleotide triphosphate hydrolases"/>
    <property type="match status" value="1"/>
</dbReference>
<organism evidence="5 6">
    <name type="scientific">Komagataeibacter xylinus</name>
    <name type="common">Gluconacetobacter xylinus</name>
    <dbReference type="NCBI Taxonomy" id="28448"/>
    <lineage>
        <taxon>Bacteria</taxon>
        <taxon>Pseudomonadati</taxon>
        <taxon>Pseudomonadota</taxon>
        <taxon>Alphaproteobacteria</taxon>
        <taxon>Acetobacterales</taxon>
        <taxon>Acetobacteraceae</taxon>
        <taxon>Komagataeibacter</taxon>
    </lineage>
</organism>
<comment type="similarity">
    <text evidence="1">Belongs to the AAA ATPase family.</text>
</comment>
<name>A0A857FTM3_KOMXY</name>
<keyword evidence="3" id="KW-0067">ATP-binding</keyword>
<dbReference type="OrthoDB" id="7438987at2"/>
<dbReference type="GO" id="GO:0005524">
    <property type="term" value="F:ATP binding"/>
    <property type="evidence" value="ECO:0007669"/>
    <property type="project" value="UniProtKB-KW"/>
</dbReference>
<protein>
    <submittedName>
        <fullName evidence="5">AAA family ATPase</fullName>
    </submittedName>
</protein>
<sequence>MGEIRDISTDLAQSIRLGLKSEIDGMRLFAAKLVRKYRQSVPDLSRQIDEYLQAAPVASPMRKKTLPKADQEVAAEGDDADQLALLRIDTAGAVEPLLSGAVRLPIQQLLAERRQSKKLQALGLEPIRSAVFVGPPGVGKTMTAKWIAAELGLPLLVLDLTAIMSSYLGRTGNNLRAVLNYAKSIPCVLLLDEIDAIAKRRGDMSDVGELKRLVTVILQEIDAWPSTSLLLAATNHAELIDPALWRRFDQTVEFPQPDKQRVEELLRKLMSGEGQQFDRWLPTIAMLLDGYSFSDIERTARQFRKAITLKTASIEELVEGLARRHAAVIDRVSRQHLAKKLTHLTRLSQHKISDITGVSRDTIRKYQKQEHMTHGD</sequence>
<proteinExistence type="inferred from homology"/>
<dbReference type="SUPFAM" id="SSF52540">
    <property type="entry name" value="P-loop containing nucleoside triphosphate hydrolases"/>
    <property type="match status" value="1"/>
</dbReference>
<dbReference type="GO" id="GO:0016887">
    <property type="term" value="F:ATP hydrolysis activity"/>
    <property type="evidence" value="ECO:0007669"/>
    <property type="project" value="InterPro"/>
</dbReference>
<dbReference type="InterPro" id="IPR003959">
    <property type="entry name" value="ATPase_AAA_core"/>
</dbReference>
<dbReference type="Proteomes" id="UP000464674">
    <property type="component" value="Plasmid pA"/>
</dbReference>
<feature type="domain" description="AAA+ ATPase" evidence="4">
    <location>
        <begin position="126"/>
        <end position="258"/>
    </location>
</feature>
<evidence type="ECO:0000256" key="3">
    <source>
        <dbReference type="ARBA" id="ARBA00022840"/>
    </source>
</evidence>
<evidence type="ECO:0000313" key="5">
    <source>
        <dbReference type="EMBL" id="QHC37466.1"/>
    </source>
</evidence>
<accession>A0A857FTM3</accession>
<dbReference type="InterPro" id="IPR003593">
    <property type="entry name" value="AAA+_ATPase"/>
</dbReference>
<dbReference type="CDD" id="cd19481">
    <property type="entry name" value="RecA-like_protease"/>
    <property type="match status" value="1"/>
</dbReference>
<keyword evidence="5" id="KW-0614">Plasmid</keyword>
<dbReference type="AlphaFoldDB" id="A0A857FTM3"/>
<dbReference type="InterPro" id="IPR050221">
    <property type="entry name" value="26S_Proteasome_ATPase"/>
</dbReference>
<dbReference type="InterPro" id="IPR027417">
    <property type="entry name" value="P-loop_NTPase"/>
</dbReference>
<dbReference type="SMART" id="SM00382">
    <property type="entry name" value="AAA"/>
    <property type="match status" value="1"/>
</dbReference>
<reference evidence="5 6" key="1">
    <citation type="journal article" date="2020" name="Carbohydr. Polym.">
        <title>Characterization and optimization of production of bacterial cellulose from strain CGMCC 17276 based on whole-genome analysis.</title>
        <authorList>
            <person name="Lu T."/>
            <person name="Gao H."/>
            <person name="Liao B."/>
            <person name="Wu J."/>
            <person name="Zhang W."/>
            <person name="Huang J."/>
            <person name="Liu M."/>
            <person name="Huang J."/>
            <person name="Chang Z."/>
            <person name="Jin M."/>
            <person name="Yi Z."/>
            <person name="Jiang D."/>
        </authorList>
    </citation>
    <scope>NUCLEOTIDE SEQUENCE [LARGE SCALE GENOMIC DNA]</scope>
    <source>
        <strain evidence="5 6">CGMCC 17276</strain>
        <plasmid evidence="6">pa</plasmid>
    </source>
</reference>
<dbReference type="Pfam" id="PF00004">
    <property type="entry name" value="AAA"/>
    <property type="match status" value="1"/>
</dbReference>
<evidence type="ECO:0000313" key="6">
    <source>
        <dbReference type="Proteomes" id="UP000464674"/>
    </source>
</evidence>
<evidence type="ECO:0000256" key="1">
    <source>
        <dbReference type="ARBA" id="ARBA00006914"/>
    </source>
</evidence>
<keyword evidence="2" id="KW-0547">Nucleotide-binding</keyword>
<geneLocation type="plasmid" evidence="6">
    <name>pa</name>
</geneLocation>